<evidence type="ECO:0000256" key="4">
    <source>
        <dbReference type="ARBA" id="ARBA00022989"/>
    </source>
</evidence>
<dbReference type="EMBL" id="AM746676">
    <property type="protein sequence ID" value="CAN93489.1"/>
    <property type="molecule type" value="Genomic_DNA"/>
</dbReference>
<dbReference type="STRING" id="448385.sce3330"/>
<dbReference type="HOGENOM" id="CLU_015355_1_1_7"/>
<organism evidence="7 8">
    <name type="scientific">Sorangium cellulosum (strain So ce56)</name>
    <name type="common">Polyangium cellulosum (strain So ce56)</name>
    <dbReference type="NCBI Taxonomy" id="448385"/>
    <lineage>
        <taxon>Bacteria</taxon>
        <taxon>Pseudomonadati</taxon>
        <taxon>Myxococcota</taxon>
        <taxon>Polyangia</taxon>
        <taxon>Polyangiales</taxon>
        <taxon>Polyangiaceae</taxon>
        <taxon>Sorangium</taxon>
    </lineage>
</organism>
<evidence type="ECO:0000256" key="5">
    <source>
        <dbReference type="ARBA" id="ARBA00023136"/>
    </source>
</evidence>
<dbReference type="PANTHER" id="PTHR11101">
    <property type="entry name" value="PHOSPHATE TRANSPORTER"/>
    <property type="match status" value="1"/>
</dbReference>
<dbReference type="KEGG" id="scl:sce3330"/>
<feature type="transmembrane region" description="Helical" evidence="6">
    <location>
        <begin position="46"/>
        <end position="68"/>
    </location>
</feature>
<dbReference type="InterPro" id="IPR001204">
    <property type="entry name" value="Phos_transporter"/>
</dbReference>
<keyword evidence="4 6" id="KW-1133">Transmembrane helix</keyword>
<accession>A9GMV0</accession>
<reference evidence="7 8" key="1">
    <citation type="journal article" date="2007" name="Nat. Biotechnol.">
        <title>Complete genome sequence of the myxobacterium Sorangium cellulosum.</title>
        <authorList>
            <person name="Schneiker S."/>
            <person name="Perlova O."/>
            <person name="Kaiser O."/>
            <person name="Gerth K."/>
            <person name="Alici A."/>
            <person name="Altmeyer M.O."/>
            <person name="Bartels D."/>
            <person name="Bekel T."/>
            <person name="Beyer S."/>
            <person name="Bode E."/>
            <person name="Bode H.B."/>
            <person name="Bolten C.J."/>
            <person name="Choudhuri J.V."/>
            <person name="Doss S."/>
            <person name="Elnakady Y.A."/>
            <person name="Frank B."/>
            <person name="Gaigalat L."/>
            <person name="Goesmann A."/>
            <person name="Groeger C."/>
            <person name="Gross F."/>
            <person name="Jelsbak L."/>
            <person name="Jelsbak L."/>
            <person name="Kalinowski J."/>
            <person name="Kegler C."/>
            <person name="Knauber T."/>
            <person name="Konietzny S."/>
            <person name="Kopp M."/>
            <person name="Krause L."/>
            <person name="Krug D."/>
            <person name="Linke B."/>
            <person name="Mahmud T."/>
            <person name="Martinez-Arias R."/>
            <person name="McHardy A.C."/>
            <person name="Merai M."/>
            <person name="Meyer F."/>
            <person name="Mormann S."/>
            <person name="Munoz-Dorado J."/>
            <person name="Perez J."/>
            <person name="Pradella S."/>
            <person name="Rachid S."/>
            <person name="Raddatz G."/>
            <person name="Rosenau F."/>
            <person name="Rueckert C."/>
            <person name="Sasse F."/>
            <person name="Scharfe M."/>
            <person name="Schuster S.C."/>
            <person name="Suen G."/>
            <person name="Treuner-Lange A."/>
            <person name="Velicer G.J."/>
            <person name="Vorholter F.-J."/>
            <person name="Weissman K.J."/>
            <person name="Welch R.D."/>
            <person name="Wenzel S.C."/>
            <person name="Whitworth D.E."/>
            <person name="Wilhelm S."/>
            <person name="Wittmann C."/>
            <person name="Bloecker H."/>
            <person name="Puehler A."/>
            <person name="Mueller R."/>
        </authorList>
    </citation>
    <scope>NUCLEOTIDE SEQUENCE [LARGE SCALE GENOMIC DNA]</scope>
    <source>
        <strain evidence="8">So ce56</strain>
    </source>
</reference>
<dbReference type="RefSeq" id="WP_012235961.1">
    <property type="nucleotide sequence ID" value="NC_010162.1"/>
</dbReference>
<dbReference type="GO" id="GO:0016020">
    <property type="term" value="C:membrane"/>
    <property type="evidence" value="ECO:0007669"/>
    <property type="project" value="UniProtKB-SubCell"/>
</dbReference>
<comment type="subcellular location">
    <subcellularLocation>
        <location evidence="1">Membrane</location>
        <topology evidence="1">Multi-pass membrane protein</topology>
    </subcellularLocation>
</comment>
<evidence type="ECO:0000256" key="1">
    <source>
        <dbReference type="ARBA" id="ARBA00004141"/>
    </source>
</evidence>
<feature type="transmembrane region" description="Helical" evidence="6">
    <location>
        <begin position="139"/>
        <end position="160"/>
    </location>
</feature>
<keyword evidence="2" id="KW-0813">Transport</keyword>
<dbReference type="eggNOG" id="COG0306">
    <property type="taxonomic scope" value="Bacteria"/>
</dbReference>
<dbReference type="GO" id="GO:0005315">
    <property type="term" value="F:phosphate transmembrane transporter activity"/>
    <property type="evidence" value="ECO:0007669"/>
    <property type="project" value="InterPro"/>
</dbReference>
<feature type="transmembrane region" description="Helical" evidence="6">
    <location>
        <begin position="80"/>
        <end position="99"/>
    </location>
</feature>
<dbReference type="Proteomes" id="UP000002139">
    <property type="component" value="Chromosome"/>
</dbReference>
<dbReference type="GO" id="GO:0035435">
    <property type="term" value="P:phosphate ion transmembrane transport"/>
    <property type="evidence" value="ECO:0007669"/>
    <property type="project" value="TreeGrafter"/>
</dbReference>
<dbReference type="BioCyc" id="SCEL448385:SCE_RS17055-MONOMER"/>
<dbReference type="AlphaFoldDB" id="A9GMV0"/>
<dbReference type="OrthoDB" id="9779554at2"/>
<dbReference type="Pfam" id="PF01384">
    <property type="entry name" value="PHO4"/>
    <property type="match status" value="1"/>
</dbReference>
<feature type="transmembrane region" description="Helical" evidence="6">
    <location>
        <begin position="195"/>
        <end position="212"/>
    </location>
</feature>
<evidence type="ECO:0000256" key="2">
    <source>
        <dbReference type="ARBA" id="ARBA00022448"/>
    </source>
</evidence>
<evidence type="ECO:0000256" key="6">
    <source>
        <dbReference type="SAM" id="Phobius"/>
    </source>
</evidence>
<protein>
    <submittedName>
        <fullName evidence="7">Probable low-affinity inorganic phosphate permease</fullName>
    </submittedName>
</protein>
<feature type="transmembrane region" description="Helical" evidence="6">
    <location>
        <begin position="218"/>
        <end position="239"/>
    </location>
</feature>
<feature type="transmembrane region" description="Helical" evidence="6">
    <location>
        <begin position="308"/>
        <end position="330"/>
    </location>
</feature>
<dbReference type="PANTHER" id="PTHR11101:SF80">
    <property type="entry name" value="PHOSPHATE TRANSPORTER"/>
    <property type="match status" value="1"/>
</dbReference>
<proteinExistence type="predicted"/>
<name>A9GMV0_SORC5</name>
<evidence type="ECO:0000256" key="3">
    <source>
        <dbReference type="ARBA" id="ARBA00022692"/>
    </source>
</evidence>
<keyword evidence="8" id="KW-1185">Reference proteome</keyword>
<gene>
    <name evidence="7" type="primary">pit1</name>
    <name evidence="7" type="ordered locus">sce3330</name>
</gene>
<evidence type="ECO:0000313" key="8">
    <source>
        <dbReference type="Proteomes" id="UP000002139"/>
    </source>
</evidence>
<sequence length="336" mass="34606">MNTLLVTLTLVIVVALVFDYINGFHDTANAIATVVSTGVLPIRTAVLLAALFNFGGALTGTAVASTIGKGLIVPSAVTQVVVLSALVGAIFWNLFTWYFGIPSSSSHALVGGLVGAGAGRAGTAAVQGAGLLKVVKSLIISPVVGFVISFLGMIAIFWLVRRTRPAVVNRRFRILQMVSAGFMALSHGSNDAQKTMGIITMALVAYGAIPAGHGDFHVPLWVVFACATAMALGTAAGGVRIIKTMGTKIIDLKPIHGFAAETSAAATILTSSFLGMPVSTTHVITGCIMGAGASQRVSAVRWGVTTRILWAWVLTIPVSAVVAWACYLGLSSILGG</sequence>
<keyword evidence="3 6" id="KW-0812">Transmembrane</keyword>
<evidence type="ECO:0000313" key="7">
    <source>
        <dbReference type="EMBL" id="CAN93489.1"/>
    </source>
</evidence>
<keyword evidence="5 6" id="KW-0472">Membrane</keyword>